<comment type="catalytic activity">
    <reaction evidence="7 10">
        <text>a (3R)-hydroxyacyl-[ACP] + NADP(+) = a 3-oxoacyl-[ACP] + NADPH + H(+)</text>
        <dbReference type="Rhea" id="RHEA:17397"/>
        <dbReference type="Rhea" id="RHEA-COMP:9916"/>
        <dbReference type="Rhea" id="RHEA-COMP:9945"/>
        <dbReference type="ChEBI" id="CHEBI:15378"/>
        <dbReference type="ChEBI" id="CHEBI:57783"/>
        <dbReference type="ChEBI" id="CHEBI:58349"/>
        <dbReference type="ChEBI" id="CHEBI:78776"/>
        <dbReference type="ChEBI" id="CHEBI:78827"/>
        <dbReference type="EC" id="1.1.1.100"/>
    </reaction>
</comment>
<evidence type="ECO:0000256" key="6">
    <source>
        <dbReference type="ARBA" id="ARBA00023221"/>
    </source>
</evidence>
<dbReference type="InterPro" id="IPR057326">
    <property type="entry name" value="KR_dom"/>
</dbReference>
<comment type="function">
    <text evidence="10">Catalyzes the NADPH-dependent reduction of beta-ketoacyl-ACP substrates to beta-hydroxyacyl-ACP products, the first reductive step in the elongation cycle of fatty acid biosynthesis.</text>
</comment>
<evidence type="ECO:0000256" key="2">
    <source>
        <dbReference type="ARBA" id="ARBA00006484"/>
    </source>
</evidence>
<evidence type="ECO:0000256" key="4">
    <source>
        <dbReference type="ARBA" id="ARBA00022857"/>
    </source>
</evidence>
<dbReference type="SMART" id="SM00822">
    <property type="entry name" value="PKS_KR"/>
    <property type="match status" value="1"/>
</dbReference>
<dbReference type="NCBIfam" id="NF009466">
    <property type="entry name" value="PRK12826.1-2"/>
    <property type="match status" value="1"/>
</dbReference>
<dbReference type="GO" id="GO:0006633">
    <property type="term" value="P:fatty acid biosynthetic process"/>
    <property type="evidence" value="ECO:0007669"/>
    <property type="project" value="UniProtKB-UniPathway"/>
</dbReference>
<organism evidence="12 13">
    <name type="scientific">Butyricicoccus porcorum</name>
    <dbReference type="NCBI Taxonomy" id="1945634"/>
    <lineage>
        <taxon>Bacteria</taxon>
        <taxon>Bacillati</taxon>
        <taxon>Bacillota</taxon>
        <taxon>Clostridia</taxon>
        <taxon>Eubacteriales</taxon>
        <taxon>Butyricicoccaceae</taxon>
        <taxon>Butyricicoccus</taxon>
    </lineage>
</organism>
<reference evidence="12 13" key="1">
    <citation type="submission" date="2017-05" db="EMBL/GenBank/DDBJ databases">
        <title>Butyricicoccus porcorum sp. nov. a butyrate-producing bacterium from the swine intestinal tract.</title>
        <authorList>
            <person name="Trachsel J."/>
            <person name="Humphrey S."/>
            <person name="Allen H.K."/>
        </authorList>
    </citation>
    <scope>NUCLEOTIDE SEQUENCE [LARGE SCALE GENOMIC DNA]</scope>
    <source>
        <strain evidence="12">BB10</strain>
    </source>
</reference>
<dbReference type="FunFam" id="3.40.50.720:FF:000115">
    <property type="entry name" value="3-oxoacyl-[acyl-carrier-protein] reductase FabG"/>
    <property type="match status" value="1"/>
</dbReference>
<feature type="binding site" evidence="9">
    <location>
        <position position="87"/>
    </location>
    <ligand>
        <name>NADP(+)</name>
        <dbReference type="ChEBI" id="CHEBI:58349"/>
    </ligand>
</feature>
<dbReference type="EC" id="1.1.1.100" evidence="3 10"/>
<comment type="caution">
    <text evidence="12">The sequence shown here is derived from an EMBL/GenBank/DDBJ whole genome shotgun (WGS) entry which is preliminary data.</text>
</comment>
<keyword evidence="10" id="KW-0275">Fatty acid biosynthesis</keyword>
<dbReference type="PRINTS" id="PR00081">
    <property type="entry name" value="GDHRDH"/>
</dbReference>
<dbReference type="NCBIfam" id="NF005559">
    <property type="entry name" value="PRK07231.1"/>
    <property type="match status" value="1"/>
</dbReference>
<dbReference type="CDD" id="cd05333">
    <property type="entry name" value="BKR_SDR_c"/>
    <property type="match status" value="1"/>
</dbReference>
<accession>A0A252F6T8</accession>
<comment type="similarity">
    <text evidence="2 10">Belongs to the short-chain dehydrogenases/reductases (SDR) family.</text>
</comment>
<evidence type="ECO:0000256" key="3">
    <source>
        <dbReference type="ARBA" id="ARBA00012948"/>
    </source>
</evidence>
<evidence type="ECO:0000256" key="5">
    <source>
        <dbReference type="ARBA" id="ARBA00023002"/>
    </source>
</evidence>
<keyword evidence="13" id="KW-1185">Reference proteome</keyword>
<dbReference type="Gene3D" id="3.40.50.720">
    <property type="entry name" value="NAD(P)-binding Rossmann-like Domain"/>
    <property type="match status" value="1"/>
</dbReference>
<keyword evidence="5 10" id="KW-0560">Oxidoreductase</keyword>
<proteinExistence type="inferred from homology"/>
<dbReference type="RefSeq" id="WP_205703598.1">
    <property type="nucleotide sequence ID" value="NZ_CP178353.1"/>
</dbReference>
<gene>
    <name evidence="12" type="ORF">CBW42_02335</name>
</gene>
<feature type="active site" description="Proton acceptor" evidence="8">
    <location>
        <position position="152"/>
    </location>
</feature>
<keyword evidence="6" id="KW-0753">Steroid metabolism</keyword>
<dbReference type="GO" id="GO:0051287">
    <property type="term" value="F:NAD binding"/>
    <property type="evidence" value="ECO:0007669"/>
    <property type="project" value="UniProtKB-UniRule"/>
</dbReference>
<dbReference type="UniPathway" id="UPA00094"/>
<keyword evidence="10" id="KW-0443">Lipid metabolism</keyword>
<feature type="binding site" evidence="9">
    <location>
        <begin position="9"/>
        <end position="12"/>
    </location>
    <ligand>
        <name>NADP(+)</name>
        <dbReference type="ChEBI" id="CHEBI:58349"/>
    </ligand>
</feature>
<keyword evidence="10" id="KW-0276">Fatty acid metabolism</keyword>
<evidence type="ECO:0000313" key="13">
    <source>
        <dbReference type="Proteomes" id="UP000194903"/>
    </source>
</evidence>
<evidence type="ECO:0000313" key="12">
    <source>
        <dbReference type="EMBL" id="OUM21432.1"/>
    </source>
</evidence>
<dbReference type="GO" id="GO:0004316">
    <property type="term" value="F:3-oxoacyl-[acyl-carrier-protein] reductase (NADPH) activity"/>
    <property type="evidence" value="ECO:0007669"/>
    <property type="project" value="UniProtKB-UniRule"/>
</dbReference>
<feature type="domain" description="Ketoreductase" evidence="11">
    <location>
        <begin position="3"/>
        <end position="183"/>
    </location>
</feature>
<evidence type="ECO:0000256" key="7">
    <source>
        <dbReference type="ARBA" id="ARBA00048508"/>
    </source>
</evidence>
<dbReference type="InterPro" id="IPR036291">
    <property type="entry name" value="NAD(P)-bd_dom_sf"/>
</dbReference>
<protein>
    <recommendedName>
        <fullName evidence="3 10">3-oxoacyl-[acyl-carrier-protein] reductase</fullName>
        <ecNumber evidence="3 10">1.1.1.100</ecNumber>
    </recommendedName>
</protein>
<dbReference type="AlphaFoldDB" id="A0A252F6T8"/>
<dbReference type="GO" id="GO:0008202">
    <property type="term" value="P:steroid metabolic process"/>
    <property type="evidence" value="ECO:0007669"/>
    <property type="project" value="UniProtKB-KW"/>
</dbReference>
<evidence type="ECO:0000256" key="9">
    <source>
        <dbReference type="PIRSR" id="PIRSR611284-2"/>
    </source>
</evidence>
<keyword evidence="10" id="KW-0444">Lipid biosynthesis</keyword>
<dbReference type="EMBL" id="NHOC01000002">
    <property type="protein sequence ID" value="OUM21432.1"/>
    <property type="molecule type" value="Genomic_DNA"/>
</dbReference>
<comment type="subunit">
    <text evidence="10">Homotetramer.</text>
</comment>
<feature type="binding site" evidence="9">
    <location>
        <begin position="152"/>
        <end position="156"/>
    </location>
    <ligand>
        <name>NADP(+)</name>
        <dbReference type="ChEBI" id="CHEBI:58349"/>
    </ligand>
</feature>
<evidence type="ECO:0000259" key="11">
    <source>
        <dbReference type="SMART" id="SM00822"/>
    </source>
</evidence>
<dbReference type="Proteomes" id="UP000194903">
    <property type="component" value="Unassembled WGS sequence"/>
</dbReference>
<dbReference type="InterPro" id="IPR050259">
    <property type="entry name" value="SDR"/>
</dbReference>
<sequence>MGKLAIVTGASRGIGAAIARKLASDGYDIVINCVSNVAKAEAVAEECRAMGVQAYAKAWDVSDYEACKQAVKEIKDEIGVPAVLVNNAGITRDGLMIRMKAEQWNAVIQSNLSSVFNMTSLVGAQMVRAKTGSIVNITSISGMFGNFGQVNYTAAKAGVIGLTKTAAKELGARGIRVNAVAPGFTETDMTNELSDEIKENARARIALGRFGKPEEIAEAVAFLASDKASYITGQVLSVDGNTAL</sequence>
<dbReference type="InterPro" id="IPR011284">
    <property type="entry name" value="3oxo_ACP_reduc"/>
</dbReference>
<dbReference type="PANTHER" id="PTHR42879">
    <property type="entry name" value="3-OXOACYL-(ACYL-CARRIER-PROTEIN) REDUCTASE"/>
    <property type="match status" value="1"/>
</dbReference>
<dbReference type="PANTHER" id="PTHR42879:SF2">
    <property type="entry name" value="3-OXOACYL-[ACYL-CARRIER-PROTEIN] REDUCTASE FABG"/>
    <property type="match status" value="1"/>
</dbReference>
<evidence type="ECO:0000256" key="10">
    <source>
        <dbReference type="RuleBase" id="RU366074"/>
    </source>
</evidence>
<dbReference type="PRINTS" id="PR00080">
    <property type="entry name" value="SDRFAMILY"/>
</dbReference>
<name>A0A252F6T8_9FIRM</name>
<keyword evidence="4 9" id="KW-0521">NADP</keyword>
<dbReference type="NCBIfam" id="TIGR01830">
    <property type="entry name" value="3oxo_ACP_reduc"/>
    <property type="match status" value="1"/>
</dbReference>
<evidence type="ECO:0000256" key="1">
    <source>
        <dbReference type="ARBA" id="ARBA00005194"/>
    </source>
</evidence>
<comment type="pathway">
    <text evidence="1 10">Lipid metabolism; fatty acid biosynthesis.</text>
</comment>
<dbReference type="PROSITE" id="PS00061">
    <property type="entry name" value="ADH_SHORT"/>
    <property type="match status" value="1"/>
</dbReference>
<dbReference type="InterPro" id="IPR002347">
    <property type="entry name" value="SDR_fam"/>
</dbReference>
<evidence type="ECO:0000256" key="8">
    <source>
        <dbReference type="PIRSR" id="PIRSR611284-1"/>
    </source>
</evidence>
<dbReference type="Pfam" id="PF13561">
    <property type="entry name" value="adh_short_C2"/>
    <property type="match status" value="1"/>
</dbReference>
<dbReference type="InterPro" id="IPR020904">
    <property type="entry name" value="Sc_DH/Rdtase_CS"/>
</dbReference>
<dbReference type="SUPFAM" id="SSF51735">
    <property type="entry name" value="NAD(P)-binding Rossmann-fold domains"/>
    <property type="match status" value="1"/>
</dbReference>